<reference evidence="7" key="1">
    <citation type="journal article" date="2024" name="Gigascience">
        <title>Chromosome-level genome of the poultry shaft louse Menopon gallinae provides insight into the host-switching and adaptive evolution of parasitic lice.</title>
        <authorList>
            <person name="Xu Y."/>
            <person name="Ma L."/>
            <person name="Liu S."/>
            <person name="Liang Y."/>
            <person name="Liu Q."/>
            <person name="He Z."/>
            <person name="Tian L."/>
            <person name="Duan Y."/>
            <person name="Cai W."/>
            <person name="Li H."/>
            <person name="Song F."/>
        </authorList>
    </citation>
    <scope>NUCLEOTIDE SEQUENCE</scope>
    <source>
        <strain evidence="7">Cailab_2023a</strain>
    </source>
</reference>
<dbReference type="EMBL" id="JARGDH010000001">
    <property type="protein sequence ID" value="KAL0281576.1"/>
    <property type="molecule type" value="Genomic_DNA"/>
</dbReference>
<feature type="transmembrane region" description="Helical" evidence="5">
    <location>
        <begin position="129"/>
        <end position="148"/>
    </location>
</feature>
<dbReference type="GO" id="GO:0022857">
    <property type="term" value="F:transmembrane transporter activity"/>
    <property type="evidence" value="ECO:0007669"/>
    <property type="project" value="InterPro"/>
</dbReference>
<feature type="transmembrane region" description="Helical" evidence="5">
    <location>
        <begin position="212"/>
        <end position="233"/>
    </location>
</feature>
<keyword evidence="4 5" id="KW-0472">Membrane</keyword>
<evidence type="ECO:0000313" key="7">
    <source>
        <dbReference type="EMBL" id="KAL0281577.1"/>
    </source>
</evidence>
<feature type="transmembrane region" description="Helical" evidence="5">
    <location>
        <begin position="59"/>
        <end position="82"/>
    </location>
</feature>
<comment type="subcellular location">
    <subcellularLocation>
        <location evidence="1">Membrane</location>
        <topology evidence="1">Multi-pass membrane protein</topology>
    </subcellularLocation>
</comment>
<dbReference type="InterPro" id="IPR005828">
    <property type="entry name" value="MFS_sugar_transport-like"/>
</dbReference>
<keyword evidence="2 5" id="KW-0812">Transmembrane</keyword>
<protein>
    <recommendedName>
        <fullName evidence="6">Major facilitator superfamily (MFS) profile domain-containing protein</fullName>
    </recommendedName>
</protein>
<dbReference type="PANTHER" id="PTHR48021:SF68">
    <property type="entry name" value="MAJOR FACILITATOR SUPERFAMILY (MFS) PROFILE DOMAIN-CONTAINING PROTEIN"/>
    <property type="match status" value="1"/>
</dbReference>
<feature type="transmembrane region" description="Helical" evidence="5">
    <location>
        <begin position="370"/>
        <end position="392"/>
    </location>
</feature>
<feature type="transmembrane region" description="Helical" evidence="5">
    <location>
        <begin position="471"/>
        <end position="488"/>
    </location>
</feature>
<dbReference type="InterPro" id="IPR036259">
    <property type="entry name" value="MFS_trans_sf"/>
</dbReference>
<dbReference type="EMBL" id="JARGDH010000001">
    <property type="protein sequence ID" value="KAL0281578.1"/>
    <property type="molecule type" value="Genomic_DNA"/>
</dbReference>
<dbReference type="GO" id="GO:0016020">
    <property type="term" value="C:membrane"/>
    <property type="evidence" value="ECO:0007669"/>
    <property type="project" value="UniProtKB-SubCell"/>
</dbReference>
<dbReference type="PROSITE" id="PS00217">
    <property type="entry name" value="SUGAR_TRANSPORT_2"/>
    <property type="match status" value="1"/>
</dbReference>
<accession>A0AAW2IGV7</accession>
<feature type="transmembrane region" description="Helical" evidence="5">
    <location>
        <begin position="299"/>
        <end position="327"/>
    </location>
</feature>
<comment type="caution">
    <text evidence="7">The sequence shown here is derived from an EMBL/GenBank/DDBJ whole genome shotgun (WGS) entry which is preliminary data.</text>
</comment>
<dbReference type="InterPro" id="IPR050549">
    <property type="entry name" value="MFS_Trehalose_Transporter"/>
</dbReference>
<proteinExistence type="predicted"/>
<dbReference type="InterPro" id="IPR005829">
    <property type="entry name" value="Sugar_transporter_CS"/>
</dbReference>
<evidence type="ECO:0000256" key="3">
    <source>
        <dbReference type="ARBA" id="ARBA00022989"/>
    </source>
</evidence>
<dbReference type="Gene3D" id="1.20.1250.20">
    <property type="entry name" value="MFS general substrate transporter like domains"/>
    <property type="match status" value="1"/>
</dbReference>
<dbReference type="InterPro" id="IPR020846">
    <property type="entry name" value="MFS_dom"/>
</dbReference>
<dbReference type="PRINTS" id="PR00171">
    <property type="entry name" value="SUGRTRNSPORT"/>
</dbReference>
<dbReference type="EMBL" id="JARGDH010000001">
    <property type="protein sequence ID" value="KAL0281579.1"/>
    <property type="molecule type" value="Genomic_DNA"/>
</dbReference>
<feature type="transmembrane region" description="Helical" evidence="5">
    <location>
        <begin position="435"/>
        <end position="459"/>
    </location>
</feature>
<evidence type="ECO:0000259" key="6">
    <source>
        <dbReference type="PROSITE" id="PS50850"/>
    </source>
</evidence>
<gene>
    <name evidence="7" type="ORF">PYX00_002521</name>
</gene>
<organism evidence="7">
    <name type="scientific">Menopon gallinae</name>
    <name type="common">poultry shaft louse</name>
    <dbReference type="NCBI Taxonomy" id="328185"/>
    <lineage>
        <taxon>Eukaryota</taxon>
        <taxon>Metazoa</taxon>
        <taxon>Ecdysozoa</taxon>
        <taxon>Arthropoda</taxon>
        <taxon>Hexapoda</taxon>
        <taxon>Insecta</taxon>
        <taxon>Pterygota</taxon>
        <taxon>Neoptera</taxon>
        <taxon>Paraneoptera</taxon>
        <taxon>Psocodea</taxon>
        <taxon>Troctomorpha</taxon>
        <taxon>Phthiraptera</taxon>
        <taxon>Amblycera</taxon>
        <taxon>Menoponidae</taxon>
        <taxon>Menopon</taxon>
    </lineage>
</organism>
<feature type="transmembrane region" description="Helical" evidence="5">
    <location>
        <begin position="500"/>
        <end position="522"/>
    </location>
</feature>
<evidence type="ECO:0000256" key="2">
    <source>
        <dbReference type="ARBA" id="ARBA00022692"/>
    </source>
</evidence>
<dbReference type="PROSITE" id="PS50850">
    <property type="entry name" value="MFS"/>
    <property type="match status" value="1"/>
</dbReference>
<feature type="domain" description="Major facilitator superfamily (MFS) profile" evidence="6">
    <location>
        <begin position="57"/>
        <end position="526"/>
    </location>
</feature>
<evidence type="ECO:0000256" key="1">
    <source>
        <dbReference type="ARBA" id="ARBA00004141"/>
    </source>
</evidence>
<feature type="transmembrane region" description="Helical" evidence="5">
    <location>
        <begin position="154"/>
        <end position="175"/>
    </location>
</feature>
<dbReference type="SUPFAM" id="SSF103473">
    <property type="entry name" value="MFS general substrate transporter"/>
    <property type="match status" value="1"/>
</dbReference>
<dbReference type="Pfam" id="PF00083">
    <property type="entry name" value="Sugar_tr"/>
    <property type="match status" value="1"/>
</dbReference>
<dbReference type="AlphaFoldDB" id="A0AAW2IGV7"/>
<sequence>MDSKITLRTVEDDRDEERQPLNAMVTENLKHIIIRKIYGDGDKSVDTQRKEASTVYRQYVASSGPIIASMSSGMCAGFSAVLLPQLMAEDTDIVITKEEGSWIASMLALPLALGCLFSGHVMDILGRKLGQIACCVPFTVGSLVLAFAPNVPALYIGRFLTGFCVGLIAPIIQVFVAEVSEPKHRGILLSGAPLTVAIGILLSHVLGTFLDWRLTAGLCGVPPLICILILPFVPESPAWLLQRGRAEDAEKAFRYYRGNSVEALKELNNLLGKNDTPEEQAEKKLEETRKLKLMRKSSFLKPFLVLSFLFLVQQFSGVNAVAFYSVTLLKEVLTSINEYVATIIIDVVRFVSSVLAILMLKRYGRKSLTILSAVGTSISLFALAGYLAYFTYVTGDNLGELFNSTDITDMFLNETASTEADILQDVSPSVDIVSYLPLVFLISYICFVSIGLVPMPWVLAGEIFSKEMRGVGSGGTSSFGFLCFFVVVKTSPDLFELLGVYGTFCFFAVVSLVGSIVMALYLPETKDKTLAEIEAFYKRKSPGDVPRDDPS</sequence>
<evidence type="ECO:0000256" key="4">
    <source>
        <dbReference type="ARBA" id="ARBA00023136"/>
    </source>
</evidence>
<feature type="transmembrane region" description="Helical" evidence="5">
    <location>
        <begin position="187"/>
        <end position="206"/>
    </location>
</feature>
<feature type="transmembrane region" description="Helical" evidence="5">
    <location>
        <begin position="339"/>
        <end position="358"/>
    </location>
</feature>
<dbReference type="EMBL" id="JARGDH010000001">
    <property type="protein sequence ID" value="KAL0281577.1"/>
    <property type="molecule type" value="Genomic_DNA"/>
</dbReference>
<dbReference type="PANTHER" id="PTHR48021">
    <property type="match status" value="1"/>
</dbReference>
<dbReference type="InterPro" id="IPR003663">
    <property type="entry name" value="Sugar/inositol_transpt"/>
</dbReference>
<name>A0AAW2IGV7_9NEOP</name>
<feature type="transmembrane region" description="Helical" evidence="5">
    <location>
        <begin position="102"/>
        <end position="122"/>
    </location>
</feature>
<keyword evidence="3 5" id="KW-1133">Transmembrane helix</keyword>
<evidence type="ECO:0000256" key="5">
    <source>
        <dbReference type="SAM" id="Phobius"/>
    </source>
</evidence>